<dbReference type="PROSITE" id="PS51375">
    <property type="entry name" value="PPR"/>
    <property type="match status" value="6"/>
</dbReference>
<dbReference type="InterPro" id="IPR011990">
    <property type="entry name" value="TPR-like_helical_dom_sf"/>
</dbReference>
<dbReference type="GO" id="GO:0009451">
    <property type="term" value="P:RNA modification"/>
    <property type="evidence" value="ECO:0007669"/>
    <property type="project" value="InterPro"/>
</dbReference>
<dbReference type="FunFam" id="1.25.40.10:FF:000031">
    <property type="entry name" value="Pentatricopeptide repeat-containing protein mitochondrial"/>
    <property type="match status" value="3"/>
</dbReference>
<feature type="region of interest" description="Disordered" evidence="3">
    <location>
        <begin position="27"/>
        <end position="56"/>
    </location>
</feature>
<evidence type="ECO:0000256" key="2">
    <source>
        <dbReference type="PROSITE-ProRule" id="PRU00708"/>
    </source>
</evidence>
<keyword evidence="5" id="KW-1185">Reference proteome</keyword>
<evidence type="ECO:0000256" key="1">
    <source>
        <dbReference type="ARBA" id="ARBA00022737"/>
    </source>
</evidence>
<dbReference type="OrthoDB" id="1078367at2759"/>
<protein>
    <recommendedName>
        <fullName evidence="6">Pentatricopeptide repeat-containing protein</fullName>
    </recommendedName>
</protein>
<dbReference type="Pfam" id="PF01535">
    <property type="entry name" value="PPR"/>
    <property type="match status" value="2"/>
</dbReference>
<feature type="repeat" description="PPR" evidence="2">
    <location>
        <begin position="554"/>
        <end position="588"/>
    </location>
</feature>
<feature type="repeat" description="PPR" evidence="2">
    <location>
        <begin position="146"/>
        <end position="180"/>
    </location>
</feature>
<dbReference type="GO" id="GO:0003723">
    <property type="term" value="F:RNA binding"/>
    <property type="evidence" value="ECO:0007669"/>
    <property type="project" value="InterPro"/>
</dbReference>
<name>A0A9D4UVQ6_ADICA</name>
<dbReference type="InterPro" id="IPR046960">
    <property type="entry name" value="PPR_At4g14850-like_plant"/>
</dbReference>
<evidence type="ECO:0008006" key="6">
    <source>
        <dbReference type="Google" id="ProtNLM"/>
    </source>
</evidence>
<dbReference type="EMBL" id="JABFUD020000010">
    <property type="protein sequence ID" value="KAI5074899.1"/>
    <property type="molecule type" value="Genomic_DNA"/>
</dbReference>
<feature type="repeat" description="PPR" evidence="2">
    <location>
        <begin position="452"/>
        <end position="486"/>
    </location>
</feature>
<evidence type="ECO:0000313" key="5">
    <source>
        <dbReference type="Proteomes" id="UP000886520"/>
    </source>
</evidence>
<dbReference type="FunFam" id="1.25.40.10:FF:000144">
    <property type="entry name" value="Pentatricopeptide repeat-containing protein, mitochondrial"/>
    <property type="match status" value="1"/>
</dbReference>
<organism evidence="4 5">
    <name type="scientific">Adiantum capillus-veneris</name>
    <name type="common">Maidenhair fern</name>
    <dbReference type="NCBI Taxonomy" id="13818"/>
    <lineage>
        <taxon>Eukaryota</taxon>
        <taxon>Viridiplantae</taxon>
        <taxon>Streptophyta</taxon>
        <taxon>Embryophyta</taxon>
        <taxon>Tracheophyta</taxon>
        <taxon>Polypodiopsida</taxon>
        <taxon>Polypodiidae</taxon>
        <taxon>Polypodiales</taxon>
        <taxon>Pteridineae</taxon>
        <taxon>Pteridaceae</taxon>
        <taxon>Vittarioideae</taxon>
        <taxon>Adiantum</taxon>
    </lineage>
</organism>
<dbReference type="Pfam" id="PF13041">
    <property type="entry name" value="PPR_2"/>
    <property type="match status" value="5"/>
</dbReference>
<accession>A0A9D4UVQ6</accession>
<sequence length="732" mass="79893">MLHDLISTSGAAGGEVSQLLKKLPGKDFFDGSDSRSSPKAQPDFQHKPANQPLWVDSSHKRFRVREEPINCGFVTEQQGAAKALSPSLIWSCCKNKDLRRGTMLHQELEKRGVVDQNHSDALVAMYAKCGEHQKAQSLLDTYNSRNIISWTALIAGYARDGKGHKALDCFEQMQHKGIVPNGVTYACILKACAAVGAIDKGKKVHDEILRQGLLEHDIVLGGALVDMYAKCGALHQAQIVLENLPSRNVVCWNALIAGYAQNGQGQQALNCFEQMQHEFILPNEVTYVCILKSCAAIGALDKGKEIHGLISRCGLLEQYVVLGNALVDMYAKCGALCQAQSVLGKLPSRNVISWGALIAGYAGNGQGQQALDCFEQMQHEGILPDQVIYVCVLKACATIGAIDKGKKVHDKILRQGLLEDHIVLGGALVDMYVKCGALCQAQSVLEDLPSRDVISWGSLIAGYAQNGQGQQALYCYEQMQREGILPDELTCACILKACAVIGDIDKGTKVHDDISRQGLLEHHNELGRALVDMYAKCGALCQAQSVLENLPFRDVISWSALIAGYAENGQGQQALDCFEQMQREGILPNEVTFYCLLNLCSHLGLVEKGEELFNNMEAVYGLKPDVKTFTCMVDLLGRAGHLVKAVEVIQGMPFSANSDIWHCLLAACRKWVDVNVGTWAFEQAIELDKCDGAAYISIVNIYAAAGMPEKAKDIEAMRVRNKAEAARVKLMV</sequence>
<evidence type="ECO:0000256" key="3">
    <source>
        <dbReference type="SAM" id="MobiDB-lite"/>
    </source>
</evidence>
<evidence type="ECO:0000313" key="4">
    <source>
        <dbReference type="EMBL" id="KAI5074899.1"/>
    </source>
</evidence>
<reference evidence="4" key="1">
    <citation type="submission" date="2021-01" db="EMBL/GenBank/DDBJ databases">
        <title>Adiantum capillus-veneris genome.</title>
        <authorList>
            <person name="Fang Y."/>
            <person name="Liao Q."/>
        </authorList>
    </citation>
    <scope>NUCLEOTIDE SEQUENCE</scope>
    <source>
        <strain evidence="4">H3</strain>
        <tissue evidence="4">Leaf</tissue>
    </source>
</reference>
<dbReference type="PANTHER" id="PTHR24015:SF548">
    <property type="entry name" value="OS08G0340900 PROTEIN"/>
    <property type="match status" value="1"/>
</dbReference>
<dbReference type="NCBIfam" id="TIGR00756">
    <property type="entry name" value="PPR"/>
    <property type="match status" value="6"/>
</dbReference>
<proteinExistence type="predicted"/>
<dbReference type="FunFam" id="1.25.40.10:FF:000090">
    <property type="entry name" value="Pentatricopeptide repeat-containing protein, chloroplastic"/>
    <property type="match status" value="1"/>
</dbReference>
<comment type="caution">
    <text evidence="4">The sequence shown here is derived from an EMBL/GenBank/DDBJ whole genome shotgun (WGS) entry which is preliminary data.</text>
</comment>
<dbReference type="InterPro" id="IPR002885">
    <property type="entry name" value="PPR_rpt"/>
</dbReference>
<feature type="repeat" description="PPR" evidence="2">
    <location>
        <begin position="350"/>
        <end position="384"/>
    </location>
</feature>
<feature type="repeat" description="PPR" evidence="2">
    <location>
        <begin position="248"/>
        <end position="282"/>
    </location>
</feature>
<dbReference type="Gene3D" id="1.25.40.10">
    <property type="entry name" value="Tetratricopeptide repeat domain"/>
    <property type="match status" value="6"/>
</dbReference>
<feature type="repeat" description="PPR" evidence="2">
    <location>
        <begin position="181"/>
        <end position="215"/>
    </location>
</feature>
<gene>
    <name evidence="4" type="ORF">GOP47_0010860</name>
</gene>
<dbReference type="AlphaFoldDB" id="A0A9D4UVQ6"/>
<dbReference type="Proteomes" id="UP000886520">
    <property type="component" value="Chromosome 10"/>
</dbReference>
<keyword evidence="1" id="KW-0677">Repeat</keyword>
<dbReference type="PANTHER" id="PTHR24015">
    <property type="entry name" value="OS07G0578800 PROTEIN-RELATED"/>
    <property type="match status" value="1"/>
</dbReference>